<comment type="caution">
    <text evidence="2">The sequence shown here is derived from an EMBL/GenBank/DDBJ whole genome shotgun (WGS) entry which is preliminary data.</text>
</comment>
<name>A0A5C6BSV8_9BACT</name>
<feature type="region of interest" description="Disordered" evidence="1">
    <location>
        <begin position="1"/>
        <end position="20"/>
    </location>
</feature>
<evidence type="ECO:0000313" key="2">
    <source>
        <dbReference type="EMBL" id="TWU15320.1"/>
    </source>
</evidence>
<dbReference type="Proteomes" id="UP000319908">
    <property type="component" value="Unassembled WGS sequence"/>
</dbReference>
<evidence type="ECO:0000313" key="3">
    <source>
        <dbReference type="Proteomes" id="UP000319908"/>
    </source>
</evidence>
<protein>
    <submittedName>
        <fullName evidence="2">Anaphase-promoting complex, cyclosome, subunit 3</fullName>
    </submittedName>
</protein>
<dbReference type="SUPFAM" id="SSF48452">
    <property type="entry name" value="TPR-like"/>
    <property type="match status" value="2"/>
</dbReference>
<proteinExistence type="predicted"/>
<organism evidence="2 3">
    <name type="scientific">Allorhodopirellula heiligendammensis</name>
    <dbReference type="NCBI Taxonomy" id="2714739"/>
    <lineage>
        <taxon>Bacteria</taxon>
        <taxon>Pseudomonadati</taxon>
        <taxon>Planctomycetota</taxon>
        <taxon>Planctomycetia</taxon>
        <taxon>Pirellulales</taxon>
        <taxon>Pirellulaceae</taxon>
        <taxon>Allorhodopirellula</taxon>
    </lineage>
</organism>
<dbReference type="Gene3D" id="1.25.40.10">
    <property type="entry name" value="Tetratricopeptide repeat domain"/>
    <property type="match status" value="2"/>
</dbReference>
<dbReference type="InterPro" id="IPR011990">
    <property type="entry name" value="TPR-like_helical_dom_sf"/>
</dbReference>
<dbReference type="AlphaFoldDB" id="A0A5C6BSV8"/>
<gene>
    <name evidence="2" type="ORF">Poly21_25150</name>
</gene>
<sequence length="705" mass="75387">MARTDHSTHNHDNILRRSHPGCTPTVRMTHACTMACCIVPRRRGVVLGAALALAMSIPTPAQAGTTEVPGSSASVSLQEAVEGGDLDAAIAAVSGLDLRDEPTLRTLAAVVRIARRCEQEQRRDEAAETYHTASAICERLVGSAPENLPAEKAAVIWNASASSLTANGRHADALRWSTLAAESAVDPAIISRTGDTLLAVAAGALDNNDKLTAGKAYRLAIEMYEKHASRQVGAEIATARLGYAWTLVMAADESGKPDHLEKSLVAVEDFLEHHPKHSDAPSAFLLKINCLTRLHDLDGAESTRAELLRAHPRTSAACESIKTACASHTDPSESIRMYLIKRHEYVLMSPIAAGNLDVLQSGLLASAIAGDPESEIAYATALALIDEQGQVATGVLEQLQQSGHDAAAQRVAMKWMSASDENDRSPGSLGATMQEKSGKLITGAVREAACRWAGRTGQWSMLAMAAEDEPGLGERQNTEIAKEEAAARGRSLHVERLFAEALLQSGKTKQSLKLWERIVDEGGAEDFATLLRLAETAAEVGSITQADIRIAAARAVAMQSERDGKSSGGVAMTNLLTANLEIRQLRFDRGRALLEQIVRSSGADTNLRGRAQWMIGETYFMQEKFSDAIAAYRQVEAIGDCDQWTAAALVQAGKSFEQLGRTREATICYSALVSRFGDSPHAGGARRRLAALTTDGTSSTGTIRR</sequence>
<dbReference type="OrthoDB" id="225691at2"/>
<evidence type="ECO:0000256" key="1">
    <source>
        <dbReference type="SAM" id="MobiDB-lite"/>
    </source>
</evidence>
<feature type="compositionally biased region" description="Basic and acidic residues" evidence="1">
    <location>
        <begin position="1"/>
        <end position="15"/>
    </location>
</feature>
<reference evidence="2 3" key="1">
    <citation type="journal article" date="2020" name="Antonie Van Leeuwenhoek">
        <title>Rhodopirellula heiligendammensis sp. nov., Rhodopirellula pilleata sp. nov., and Rhodopirellula solitaria sp. nov. isolated from natural or artificial marine surfaces in Northern Germany and California, USA, and emended description of the genus Rhodopirellula.</title>
        <authorList>
            <person name="Kallscheuer N."/>
            <person name="Wiegand S."/>
            <person name="Jogler M."/>
            <person name="Boedeker C."/>
            <person name="Peeters S.H."/>
            <person name="Rast P."/>
            <person name="Heuer A."/>
            <person name="Jetten M.S.M."/>
            <person name="Rohde M."/>
            <person name="Jogler C."/>
        </authorList>
    </citation>
    <scope>NUCLEOTIDE SEQUENCE [LARGE SCALE GENOMIC DNA]</scope>
    <source>
        <strain evidence="2 3">Poly21</strain>
    </source>
</reference>
<keyword evidence="3" id="KW-1185">Reference proteome</keyword>
<accession>A0A5C6BSV8</accession>
<dbReference type="EMBL" id="SJPU01000002">
    <property type="protein sequence ID" value="TWU15320.1"/>
    <property type="molecule type" value="Genomic_DNA"/>
</dbReference>